<feature type="compositionally biased region" description="Low complexity" evidence="1">
    <location>
        <begin position="158"/>
        <end position="167"/>
    </location>
</feature>
<gene>
    <name evidence="2" type="ORF">Bca52824_032884</name>
</gene>
<feature type="compositionally biased region" description="Polar residues" evidence="1">
    <location>
        <begin position="10"/>
        <end position="21"/>
    </location>
</feature>
<evidence type="ECO:0000313" key="3">
    <source>
        <dbReference type="Proteomes" id="UP000886595"/>
    </source>
</evidence>
<dbReference type="AlphaFoldDB" id="A0A8X7SDK4"/>
<keyword evidence="3" id="KW-1185">Reference proteome</keyword>
<comment type="caution">
    <text evidence="2">The sequence shown here is derived from an EMBL/GenBank/DDBJ whole genome shotgun (WGS) entry which is preliminary data.</text>
</comment>
<feature type="region of interest" description="Disordered" evidence="1">
    <location>
        <begin position="156"/>
        <end position="203"/>
    </location>
</feature>
<proteinExistence type="predicted"/>
<evidence type="ECO:0000256" key="1">
    <source>
        <dbReference type="SAM" id="MobiDB-lite"/>
    </source>
</evidence>
<accession>A0A8X7SDK4</accession>
<organism evidence="2 3">
    <name type="scientific">Brassica carinata</name>
    <name type="common">Ethiopian mustard</name>
    <name type="synonym">Abyssinian cabbage</name>
    <dbReference type="NCBI Taxonomy" id="52824"/>
    <lineage>
        <taxon>Eukaryota</taxon>
        <taxon>Viridiplantae</taxon>
        <taxon>Streptophyta</taxon>
        <taxon>Embryophyta</taxon>
        <taxon>Tracheophyta</taxon>
        <taxon>Spermatophyta</taxon>
        <taxon>Magnoliopsida</taxon>
        <taxon>eudicotyledons</taxon>
        <taxon>Gunneridae</taxon>
        <taxon>Pentapetalae</taxon>
        <taxon>rosids</taxon>
        <taxon>malvids</taxon>
        <taxon>Brassicales</taxon>
        <taxon>Brassicaceae</taxon>
        <taxon>Brassiceae</taxon>
        <taxon>Brassica</taxon>
    </lineage>
</organism>
<dbReference type="EMBL" id="JAAMPC010000007">
    <property type="protein sequence ID" value="KAG2304233.1"/>
    <property type="molecule type" value="Genomic_DNA"/>
</dbReference>
<dbReference type="Proteomes" id="UP000886595">
    <property type="component" value="Unassembled WGS sequence"/>
</dbReference>
<feature type="region of interest" description="Disordered" evidence="1">
    <location>
        <begin position="1"/>
        <end position="22"/>
    </location>
</feature>
<reference evidence="2 3" key="1">
    <citation type="submission" date="2020-02" db="EMBL/GenBank/DDBJ databases">
        <authorList>
            <person name="Ma Q."/>
            <person name="Huang Y."/>
            <person name="Song X."/>
            <person name="Pei D."/>
        </authorList>
    </citation>
    <scope>NUCLEOTIDE SEQUENCE [LARGE SCALE GENOMIC DNA]</scope>
    <source>
        <strain evidence="2">Sxm20200214</strain>
        <tissue evidence="2">Leaf</tissue>
    </source>
</reference>
<protein>
    <submittedName>
        <fullName evidence="2">Uncharacterized protein</fullName>
    </submittedName>
</protein>
<name>A0A8X7SDK4_BRACI</name>
<sequence length="224" mass="24443">MGSRGDSEEQFTMHTDYSQPPTLDFASQATLAALAAAEEFADQRIEGIVSDVAVDGKKKASKIKLINLDDETVESDVEITSPIQTSKPRRESSFVTATGKRMLQSTIDGGIGSSSQACRKKKSVPIDDIAMAGGRRRLRNLAPRNYYGSTFLGQLDPSASTSGTSSSQVPKSQIPSAPYVPPQAYDPLPPYYPQHDDPPPYYPQYMMSLYISPEDEVDGEQEKP</sequence>
<evidence type="ECO:0000313" key="2">
    <source>
        <dbReference type="EMBL" id="KAG2304233.1"/>
    </source>
</evidence>